<sequence>MAKLTIGTETGAVLPASDTGRFRGSAGLSSVVLPLGLAFFVLAAWQLYVTIFQVPSVILPSPISIARYIVDRYDILLMHAVPTTLESAVGFLLAVLLGVAIAVLITYSDMAREALYPNLIFFQLIPKIALAPLFIIWLGVGSQSRIAFSIFIAFFPMVIATTAGFLSVDRGILRLCRSLTATEWQIFTSVRFPTALPHIFSGMKIAITLAIIGVIIGEFITAQAGLGYLIIFATARADTEVSMAAIVVLCICGLLLYGLVALAEMVANRFYSADSR</sequence>
<comment type="caution">
    <text evidence="9">The sequence shown here is derived from an EMBL/GenBank/DDBJ whole genome shotgun (WGS) entry which is preliminary data.</text>
</comment>
<dbReference type="Pfam" id="PF00528">
    <property type="entry name" value="BPD_transp_1"/>
    <property type="match status" value="1"/>
</dbReference>
<dbReference type="Proteomes" id="UP000199468">
    <property type="component" value="Unassembled WGS sequence"/>
</dbReference>
<reference evidence="9 10" key="1">
    <citation type="submission" date="2016-10" db="EMBL/GenBank/DDBJ databases">
        <authorList>
            <person name="Varghese N."/>
            <person name="Submissions S."/>
        </authorList>
    </citation>
    <scope>NUCLEOTIDE SEQUENCE [LARGE SCALE GENOMIC DNA]</scope>
    <source>
        <strain evidence="9 10">DSM 26672</strain>
    </source>
</reference>
<feature type="transmembrane region" description="Helical" evidence="7">
    <location>
        <begin position="88"/>
        <end position="107"/>
    </location>
</feature>
<feature type="transmembrane region" description="Helical" evidence="7">
    <location>
        <begin position="146"/>
        <end position="168"/>
    </location>
</feature>
<dbReference type="PROSITE" id="PS50928">
    <property type="entry name" value="ABC_TM1"/>
    <property type="match status" value="1"/>
</dbReference>
<evidence type="ECO:0000256" key="6">
    <source>
        <dbReference type="ARBA" id="ARBA00023136"/>
    </source>
</evidence>
<gene>
    <name evidence="9" type="ORF">SAMN05421844_107283</name>
</gene>
<keyword evidence="6 7" id="KW-0472">Membrane</keyword>
<dbReference type="InterPro" id="IPR035906">
    <property type="entry name" value="MetI-like_sf"/>
</dbReference>
<dbReference type="PANTHER" id="PTHR30151">
    <property type="entry name" value="ALKANE SULFONATE ABC TRANSPORTER-RELATED, MEMBRANE SUBUNIT"/>
    <property type="match status" value="1"/>
</dbReference>
<evidence type="ECO:0000259" key="8">
    <source>
        <dbReference type="PROSITE" id="PS50928"/>
    </source>
</evidence>
<comment type="similarity">
    <text evidence="7">Belongs to the binding-protein-dependent transport system permease family.</text>
</comment>
<feature type="transmembrane region" description="Helical" evidence="7">
    <location>
        <begin position="243"/>
        <end position="267"/>
    </location>
</feature>
<dbReference type="SUPFAM" id="SSF161098">
    <property type="entry name" value="MetI-like"/>
    <property type="match status" value="1"/>
</dbReference>
<evidence type="ECO:0000313" key="9">
    <source>
        <dbReference type="EMBL" id="SDH25173.1"/>
    </source>
</evidence>
<evidence type="ECO:0000256" key="1">
    <source>
        <dbReference type="ARBA" id="ARBA00004651"/>
    </source>
</evidence>
<dbReference type="CDD" id="cd06261">
    <property type="entry name" value="TM_PBP2"/>
    <property type="match status" value="1"/>
</dbReference>
<dbReference type="Gene3D" id="1.10.3720.10">
    <property type="entry name" value="MetI-like"/>
    <property type="match status" value="1"/>
</dbReference>
<keyword evidence="2 7" id="KW-0813">Transport</keyword>
<name>A0ABY0P4E5_9HYPH</name>
<accession>A0ABY0P4E5</accession>
<keyword evidence="3" id="KW-1003">Cell membrane</keyword>
<dbReference type="EMBL" id="FNBZ01000007">
    <property type="protein sequence ID" value="SDH25173.1"/>
    <property type="molecule type" value="Genomic_DNA"/>
</dbReference>
<evidence type="ECO:0000256" key="4">
    <source>
        <dbReference type="ARBA" id="ARBA00022692"/>
    </source>
</evidence>
<feature type="domain" description="ABC transmembrane type-1" evidence="8">
    <location>
        <begin position="80"/>
        <end position="260"/>
    </location>
</feature>
<evidence type="ECO:0000313" key="10">
    <source>
        <dbReference type="Proteomes" id="UP000199468"/>
    </source>
</evidence>
<keyword evidence="10" id="KW-1185">Reference proteome</keyword>
<organism evidence="9 10">
    <name type="scientific">Bosea robiniae</name>
    <dbReference type="NCBI Taxonomy" id="1036780"/>
    <lineage>
        <taxon>Bacteria</taxon>
        <taxon>Pseudomonadati</taxon>
        <taxon>Pseudomonadota</taxon>
        <taxon>Alphaproteobacteria</taxon>
        <taxon>Hyphomicrobiales</taxon>
        <taxon>Boseaceae</taxon>
        <taxon>Bosea</taxon>
    </lineage>
</organism>
<comment type="subcellular location">
    <subcellularLocation>
        <location evidence="1 7">Cell membrane</location>
        <topology evidence="1 7">Multi-pass membrane protein</topology>
    </subcellularLocation>
</comment>
<evidence type="ECO:0000256" key="3">
    <source>
        <dbReference type="ARBA" id="ARBA00022475"/>
    </source>
</evidence>
<keyword evidence="4 7" id="KW-0812">Transmembrane</keyword>
<dbReference type="InterPro" id="IPR000515">
    <property type="entry name" value="MetI-like"/>
</dbReference>
<dbReference type="RefSeq" id="WP_091860487.1">
    <property type="nucleotide sequence ID" value="NZ_FNBZ01000007.1"/>
</dbReference>
<feature type="transmembrane region" description="Helical" evidence="7">
    <location>
        <begin position="205"/>
        <end position="231"/>
    </location>
</feature>
<dbReference type="PANTHER" id="PTHR30151:SF20">
    <property type="entry name" value="ABC TRANSPORTER PERMEASE PROTEIN HI_0355-RELATED"/>
    <property type="match status" value="1"/>
</dbReference>
<feature type="transmembrane region" description="Helical" evidence="7">
    <location>
        <begin position="119"/>
        <end position="140"/>
    </location>
</feature>
<feature type="transmembrane region" description="Helical" evidence="7">
    <location>
        <begin position="31"/>
        <end position="51"/>
    </location>
</feature>
<evidence type="ECO:0000256" key="5">
    <source>
        <dbReference type="ARBA" id="ARBA00022989"/>
    </source>
</evidence>
<proteinExistence type="inferred from homology"/>
<evidence type="ECO:0000256" key="7">
    <source>
        <dbReference type="RuleBase" id="RU363032"/>
    </source>
</evidence>
<evidence type="ECO:0000256" key="2">
    <source>
        <dbReference type="ARBA" id="ARBA00022448"/>
    </source>
</evidence>
<keyword evidence="5 7" id="KW-1133">Transmembrane helix</keyword>
<protein>
    <submittedName>
        <fullName evidence="9">NitT/TauT family transport system permease protein</fullName>
    </submittedName>
</protein>